<feature type="domain" description="Ig-like" evidence="1">
    <location>
        <begin position="46"/>
        <end position="133"/>
    </location>
</feature>
<dbReference type="InterPro" id="IPR013098">
    <property type="entry name" value="Ig_I-set"/>
</dbReference>
<evidence type="ECO:0000313" key="2">
    <source>
        <dbReference type="EMBL" id="MEQ2311059.1"/>
    </source>
</evidence>
<dbReference type="PROSITE" id="PS50835">
    <property type="entry name" value="IG_LIKE"/>
    <property type="match status" value="2"/>
</dbReference>
<dbReference type="Gene3D" id="2.60.40.10">
    <property type="entry name" value="Immunoglobulins"/>
    <property type="match status" value="2"/>
</dbReference>
<evidence type="ECO:0000313" key="3">
    <source>
        <dbReference type="Proteomes" id="UP001469553"/>
    </source>
</evidence>
<feature type="domain" description="Ig-like" evidence="1">
    <location>
        <begin position="142"/>
        <end position="197"/>
    </location>
</feature>
<dbReference type="Pfam" id="PF07679">
    <property type="entry name" value="I-set"/>
    <property type="match status" value="2"/>
</dbReference>
<dbReference type="InterPro" id="IPR013783">
    <property type="entry name" value="Ig-like_fold"/>
</dbReference>
<dbReference type="PANTHER" id="PTHR47633">
    <property type="entry name" value="IMMUNOGLOBULIN"/>
    <property type="match status" value="1"/>
</dbReference>
<name>A0ABV0ZYS3_9TELE</name>
<organism evidence="2 3">
    <name type="scientific">Ameca splendens</name>
    <dbReference type="NCBI Taxonomy" id="208324"/>
    <lineage>
        <taxon>Eukaryota</taxon>
        <taxon>Metazoa</taxon>
        <taxon>Chordata</taxon>
        <taxon>Craniata</taxon>
        <taxon>Vertebrata</taxon>
        <taxon>Euteleostomi</taxon>
        <taxon>Actinopterygii</taxon>
        <taxon>Neopterygii</taxon>
        <taxon>Teleostei</taxon>
        <taxon>Neoteleostei</taxon>
        <taxon>Acanthomorphata</taxon>
        <taxon>Ovalentaria</taxon>
        <taxon>Atherinomorphae</taxon>
        <taxon>Cyprinodontiformes</taxon>
        <taxon>Goodeidae</taxon>
        <taxon>Ameca</taxon>
    </lineage>
</organism>
<sequence length="197" mass="22143">MVLHVEDIFFDCISLVLHLNWVTVSTDTWTLQRLHRQSNTTRRGHQKVAPCDQVVTEGQDVVISAKIRGHPKPTVLWLKDRAAVKTGGRFVVREMEDGTCEMRISSAQRSDAGLYVCEINNECGMKKVECRVEVRAVAGIELRITRAVEDMAVKAGESALFECHITGPQDVEVDWLSNGKLIQPALLNCKMHFDGKR</sequence>
<evidence type="ECO:0000259" key="1">
    <source>
        <dbReference type="PROSITE" id="PS50835"/>
    </source>
</evidence>
<dbReference type="SMART" id="SM00409">
    <property type="entry name" value="IG"/>
    <property type="match status" value="1"/>
</dbReference>
<keyword evidence="3" id="KW-1185">Reference proteome</keyword>
<dbReference type="Proteomes" id="UP001469553">
    <property type="component" value="Unassembled WGS sequence"/>
</dbReference>
<comment type="caution">
    <text evidence="2">The sequence shown here is derived from an EMBL/GenBank/DDBJ whole genome shotgun (WGS) entry which is preliminary data.</text>
</comment>
<dbReference type="SMART" id="SM00408">
    <property type="entry name" value="IGc2"/>
    <property type="match status" value="1"/>
</dbReference>
<proteinExistence type="predicted"/>
<dbReference type="InterPro" id="IPR003599">
    <property type="entry name" value="Ig_sub"/>
</dbReference>
<gene>
    <name evidence="2" type="ORF">AMECASPLE_015719</name>
</gene>
<dbReference type="InterPro" id="IPR003598">
    <property type="entry name" value="Ig_sub2"/>
</dbReference>
<protein>
    <recommendedName>
        <fullName evidence="1">Ig-like domain-containing protein</fullName>
    </recommendedName>
</protein>
<reference evidence="2 3" key="1">
    <citation type="submission" date="2021-06" db="EMBL/GenBank/DDBJ databases">
        <authorList>
            <person name="Palmer J.M."/>
        </authorList>
    </citation>
    <scope>NUCLEOTIDE SEQUENCE [LARGE SCALE GENOMIC DNA]</scope>
    <source>
        <strain evidence="2 3">AS_MEX2019</strain>
        <tissue evidence="2">Muscle</tissue>
    </source>
</reference>
<dbReference type="InterPro" id="IPR036179">
    <property type="entry name" value="Ig-like_dom_sf"/>
</dbReference>
<dbReference type="InterPro" id="IPR007110">
    <property type="entry name" value="Ig-like_dom"/>
</dbReference>
<dbReference type="EMBL" id="JAHRIP010076354">
    <property type="protein sequence ID" value="MEQ2311059.1"/>
    <property type="molecule type" value="Genomic_DNA"/>
</dbReference>
<dbReference type="SUPFAM" id="SSF48726">
    <property type="entry name" value="Immunoglobulin"/>
    <property type="match status" value="2"/>
</dbReference>
<accession>A0ABV0ZYS3</accession>